<keyword evidence="5" id="KW-1185">Reference proteome</keyword>
<keyword evidence="6" id="KW-1267">Proteomics identification</keyword>
<protein>
    <submittedName>
        <fullName evidence="3">NAD(P)-binding Rossmann-fold superfamily protein</fullName>
    </submittedName>
    <submittedName>
        <fullName evidence="2">Short-chain dehydrogenase/reductase SDR</fullName>
    </submittedName>
</protein>
<dbReference type="EnsemblPlants" id="Zm00001eb038220_T003">
    <property type="protein sequence ID" value="Zm00001eb038220_P003"/>
    <property type="gene ID" value="Zm00001eb038220"/>
</dbReference>
<reference evidence="4" key="5">
    <citation type="submission" date="2021-05" db="UniProtKB">
        <authorList>
            <consortium name="EnsemblPlants"/>
        </authorList>
    </citation>
    <scope>IDENTIFICATION</scope>
    <source>
        <strain evidence="4">cv. B73</strain>
    </source>
</reference>
<sequence length="257" mass="26842">MLSLRSVSGSNSSRGIAAVVGVGPRLGSAVARKFASEGYTIAILSRDLEKLSQLAEEIAQAAKAQVFALRVDCADARSVREAFEGVLSLGPVEVLVYNACEPPAANEDARPAPFLAVTPDAFHRALAVSAGGAFHCAQQVIPGMVERGRGTIIFTGSSASVTGFAGYSDLSSGKFALRGLSQSLAREFQPAGVHIAHVIIDGVIGERRSLTRSSRAGGDTAGAGADPDAVAQSYWHVHAQDKSAWTQEMDIRSPSFM</sequence>
<dbReference type="GeneID" id="100191284"/>
<reference evidence="3 5" key="3">
    <citation type="submission" date="2015-12" db="EMBL/GenBank/DDBJ databases">
        <title>Update maize B73 reference genome by single molecule sequencing technologies.</title>
        <authorList>
            <consortium name="Maize Genome Sequencing Project"/>
            <person name="Ware D."/>
        </authorList>
    </citation>
    <scope>NUCLEOTIDE SEQUENCE [LARGE SCALE GENOMIC DNA]</scope>
    <source>
        <strain evidence="5">cv. B73</strain>
        <tissue evidence="3">Seedling</tissue>
    </source>
</reference>
<dbReference type="SMR" id="B4F893"/>
<dbReference type="Pfam" id="PF00106">
    <property type="entry name" value="adh_short"/>
    <property type="match status" value="1"/>
</dbReference>
<dbReference type="PaxDb" id="4577-GRMZM2G141607_P01"/>
<reference evidence="2" key="1">
    <citation type="journal article" date="2009" name="Plant Mol. Biol.">
        <title>Insights into corn genes derived from large-scale cDNA sequencing.</title>
        <authorList>
            <person name="Alexandrov N.N."/>
            <person name="Brover V.V."/>
            <person name="Freidin S."/>
            <person name="Troukhan M.E."/>
            <person name="Tatarinova T.V."/>
            <person name="Zhang H."/>
            <person name="Swaller T.J."/>
            <person name="Lu Y.P."/>
            <person name="Bouck J."/>
            <person name="Flavell R.B."/>
            <person name="Feldmann K.A."/>
        </authorList>
    </citation>
    <scope>NUCLEOTIDE SEQUENCE</scope>
</reference>
<dbReference type="EMBL" id="EU966992">
    <property type="protein sequence ID" value="ACG39110.1"/>
    <property type="molecule type" value="mRNA"/>
</dbReference>
<evidence type="ECO:0000313" key="2">
    <source>
        <dbReference type="EMBL" id="ACG39110.1"/>
    </source>
</evidence>
<name>B4F893_MAIZE</name>
<dbReference type="EMBL" id="CM007647">
    <property type="protein sequence ID" value="ONM03692.1"/>
    <property type="molecule type" value="Genomic_DNA"/>
</dbReference>
<dbReference type="ExpressionAtlas" id="B4F893">
    <property type="expression patterns" value="baseline and differential"/>
</dbReference>
<dbReference type="Gene3D" id="3.40.50.720">
    <property type="entry name" value="NAD(P)-binding Rossmann-like Domain"/>
    <property type="match status" value="1"/>
</dbReference>
<dbReference type="AlphaFoldDB" id="B4F893"/>
<gene>
    <name evidence="4" type="primary">LOC100191284</name>
    <name evidence="3" type="ORF">ZEAMMB73_Zm00001d031808</name>
</gene>
<dbReference type="OrthoDB" id="5399006at2759"/>
<dbReference type="IntAct" id="B4F893">
    <property type="interactions" value="1"/>
</dbReference>
<dbReference type="SUPFAM" id="SSF51735">
    <property type="entry name" value="NAD(P)-binding Rossmann-fold domains"/>
    <property type="match status" value="1"/>
</dbReference>
<dbReference type="KEGG" id="zma:100191284"/>
<evidence type="ECO:0000313" key="4">
    <source>
        <dbReference type="EnsemblPlants" id="Zm00001eb038220_P003"/>
    </source>
</evidence>
<dbReference type="RefSeq" id="NP_001130190.1">
    <property type="nucleotide sequence ID" value="NM_001136718.2"/>
</dbReference>
<dbReference type="STRING" id="4577.B4F893"/>
<evidence type="ECO:0007829" key="6">
    <source>
        <dbReference type="PeptideAtlas" id="B4F893"/>
    </source>
</evidence>
<dbReference type="InterPro" id="IPR036291">
    <property type="entry name" value="NAD(P)-bd_dom_sf"/>
</dbReference>
<dbReference type="OMA" id="FAGAKHG"/>
<dbReference type="PRINTS" id="PR00081">
    <property type="entry name" value="GDHRDH"/>
</dbReference>
<dbReference type="EMBL" id="BT033331">
    <property type="protein sequence ID" value="ACF78336.1"/>
    <property type="molecule type" value="mRNA"/>
</dbReference>
<evidence type="ECO:0000313" key="3">
    <source>
        <dbReference type="EMBL" id="ONM03692.1"/>
    </source>
</evidence>
<dbReference type="InterPro" id="IPR002347">
    <property type="entry name" value="SDR_fam"/>
</dbReference>
<dbReference type="Proteomes" id="UP000007305">
    <property type="component" value="Chromosome 1"/>
</dbReference>
<reference evidence="4" key="4">
    <citation type="submission" date="2019-07" db="EMBL/GenBank/DDBJ databases">
        <authorList>
            <person name="Seetharam A."/>
            <person name="Woodhouse M."/>
            <person name="Cannon E."/>
        </authorList>
    </citation>
    <scope>NUCLEOTIDE SEQUENCE [LARGE SCALE GENOMIC DNA]</scope>
    <source>
        <strain evidence="4">cv. B73</strain>
    </source>
</reference>
<dbReference type="Gramene" id="Zm00001eb038220_T003">
    <property type="protein sequence ID" value="Zm00001eb038220_P003"/>
    <property type="gene ID" value="Zm00001eb038220"/>
</dbReference>
<dbReference type="PANTHER" id="PTHR43431">
    <property type="entry name" value="OXIDOREDUCTASE, SHORT CHAIN DEHYDROGENASE/REDUCTASE FAMILY (AFU_ORTHOLOGUE AFUA_5G14000)"/>
    <property type="match status" value="1"/>
</dbReference>
<dbReference type="eggNOG" id="KOG1014">
    <property type="taxonomic scope" value="Eukaryota"/>
</dbReference>
<dbReference type="PANTHER" id="PTHR43431:SF1">
    <property type="entry name" value="OS08G0476300 PROTEIN"/>
    <property type="match status" value="1"/>
</dbReference>
<proteinExistence type="evidence at protein level"/>
<evidence type="ECO:0000313" key="1">
    <source>
        <dbReference type="EMBL" id="ACF78336.1"/>
    </source>
</evidence>
<evidence type="ECO:0000313" key="5">
    <source>
        <dbReference type="Proteomes" id="UP000007305"/>
    </source>
</evidence>
<organism evidence="1">
    <name type="scientific">Zea mays</name>
    <name type="common">Maize</name>
    <dbReference type="NCBI Taxonomy" id="4577"/>
    <lineage>
        <taxon>Eukaryota</taxon>
        <taxon>Viridiplantae</taxon>
        <taxon>Streptophyta</taxon>
        <taxon>Embryophyta</taxon>
        <taxon>Tracheophyta</taxon>
        <taxon>Spermatophyta</taxon>
        <taxon>Magnoliopsida</taxon>
        <taxon>Liliopsida</taxon>
        <taxon>Poales</taxon>
        <taxon>Poaceae</taxon>
        <taxon>PACMAD clade</taxon>
        <taxon>Panicoideae</taxon>
        <taxon>Andropogonodae</taxon>
        <taxon>Andropogoneae</taxon>
        <taxon>Tripsacinae</taxon>
        <taxon>Zea</taxon>
    </lineage>
</organism>
<dbReference type="HOGENOM" id="CLU_010194_17_0_1"/>
<reference evidence="1" key="2">
    <citation type="journal article" date="2009" name="PLoS Genet.">
        <title>Sequencing, mapping, and analysis of 27,455 maize full-length cDNAs.</title>
        <authorList>
            <person name="Soderlund C."/>
            <person name="Descour A."/>
            <person name="Kudrna D."/>
            <person name="Bomhoff M."/>
            <person name="Boyd L."/>
            <person name="Currie J."/>
            <person name="Angelova A."/>
            <person name="Collura K."/>
            <person name="Wissotski M."/>
            <person name="Ashley E."/>
            <person name="Morrow D."/>
            <person name="Fernandes J."/>
            <person name="Walbot V."/>
            <person name="Yu Y."/>
        </authorList>
    </citation>
    <scope>NUCLEOTIDE SEQUENCE</scope>
    <source>
        <strain evidence="1">B73</strain>
    </source>
</reference>
<accession>B4F893</accession>